<dbReference type="GO" id="GO:0008270">
    <property type="term" value="F:zinc ion binding"/>
    <property type="evidence" value="ECO:0007669"/>
    <property type="project" value="InterPro"/>
</dbReference>
<dbReference type="GO" id="GO:0042277">
    <property type="term" value="F:peptide binding"/>
    <property type="evidence" value="ECO:0007669"/>
    <property type="project" value="TreeGrafter"/>
</dbReference>
<dbReference type="Pfam" id="PF11838">
    <property type="entry name" value="ERAP1_C"/>
    <property type="match status" value="1"/>
</dbReference>
<keyword evidence="6 17" id="KW-0031">Aminopeptidase</keyword>
<dbReference type="InterPro" id="IPR050344">
    <property type="entry name" value="Peptidase_M1_aminopeptidases"/>
</dbReference>
<evidence type="ECO:0000256" key="4">
    <source>
        <dbReference type="ARBA" id="ARBA00012564"/>
    </source>
</evidence>
<dbReference type="Proteomes" id="UP000523863">
    <property type="component" value="Unassembled WGS sequence"/>
</dbReference>
<dbReference type="InterPro" id="IPR001930">
    <property type="entry name" value="Peptidase_M1"/>
</dbReference>
<dbReference type="PRINTS" id="PR00756">
    <property type="entry name" value="ALADIPTASE"/>
</dbReference>
<dbReference type="FunFam" id="1.10.390.10:FF:000004">
    <property type="entry name" value="Aminopeptidase N"/>
    <property type="match status" value="1"/>
</dbReference>
<comment type="catalytic activity">
    <reaction evidence="1">
        <text>Release of an N-terminal amino acid, Xaa-|-Yaa- from a peptide, amide or arylamide. Xaa is preferably Ala, but may be most amino acids including Pro (slow action). When a terminal hydrophobic residue is followed by a prolyl residue, the two may be released as an intact Xaa-Pro dipeptide.</text>
        <dbReference type="EC" id="3.4.11.2"/>
    </reaction>
</comment>
<dbReference type="InterPro" id="IPR024571">
    <property type="entry name" value="ERAP1-like_C_dom"/>
</dbReference>
<reference evidence="17 18" key="1">
    <citation type="submission" date="2020-08" db="EMBL/GenBank/DDBJ databases">
        <title>Sequencing the genomes of 1000 actinobacteria strains.</title>
        <authorList>
            <person name="Klenk H.-P."/>
        </authorList>
    </citation>
    <scope>NUCLEOTIDE SEQUENCE [LARGE SCALE GENOMIC DNA]</scope>
    <source>
        <strain evidence="17 18">DSM 23694</strain>
    </source>
</reference>
<dbReference type="GO" id="GO:0006508">
    <property type="term" value="P:proteolysis"/>
    <property type="evidence" value="ECO:0007669"/>
    <property type="project" value="UniProtKB-KW"/>
</dbReference>
<dbReference type="GO" id="GO:0016285">
    <property type="term" value="F:alanyl aminopeptidase activity"/>
    <property type="evidence" value="ECO:0007669"/>
    <property type="project" value="UniProtKB-EC"/>
</dbReference>
<evidence type="ECO:0000256" key="1">
    <source>
        <dbReference type="ARBA" id="ARBA00000098"/>
    </source>
</evidence>
<keyword evidence="8" id="KW-0479">Metal-binding</keyword>
<evidence type="ECO:0000256" key="13">
    <source>
        <dbReference type="ARBA" id="ARBA00031533"/>
    </source>
</evidence>
<evidence type="ECO:0000313" key="18">
    <source>
        <dbReference type="Proteomes" id="UP000523863"/>
    </source>
</evidence>
<dbReference type="InterPro" id="IPR012778">
    <property type="entry name" value="Pept_M1_aminopeptidase"/>
</dbReference>
<evidence type="ECO:0000256" key="8">
    <source>
        <dbReference type="ARBA" id="ARBA00022723"/>
    </source>
</evidence>
<dbReference type="GO" id="GO:0005615">
    <property type="term" value="C:extracellular space"/>
    <property type="evidence" value="ECO:0007669"/>
    <property type="project" value="TreeGrafter"/>
</dbReference>
<dbReference type="InterPro" id="IPR027268">
    <property type="entry name" value="Peptidase_M4/M1_CTD_sf"/>
</dbReference>
<keyword evidence="11" id="KW-0482">Metalloprotease</keyword>
<feature type="domain" description="Aminopeptidase N-like N-terminal" evidence="16">
    <location>
        <begin position="23"/>
        <end position="197"/>
    </location>
</feature>
<dbReference type="Pfam" id="PF17900">
    <property type="entry name" value="Peptidase_M1_N"/>
    <property type="match status" value="1"/>
</dbReference>
<dbReference type="AlphaFoldDB" id="A0A7W8YA95"/>
<dbReference type="PANTHER" id="PTHR11533:SF174">
    <property type="entry name" value="PUROMYCIN-SENSITIVE AMINOPEPTIDASE-RELATED"/>
    <property type="match status" value="1"/>
</dbReference>
<comment type="similarity">
    <text evidence="3">Belongs to the peptidase M1 family.</text>
</comment>
<dbReference type="PANTHER" id="PTHR11533">
    <property type="entry name" value="PROTEASE M1 ZINC METALLOPROTEASE"/>
    <property type="match status" value="1"/>
</dbReference>
<evidence type="ECO:0000256" key="5">
    <source>
        <dbReference type="ARBA" id="ARBA00015611"/>
    </source>
</evidence>
<sequence>MRNENLTRDEAASRSRSLEVSTYDVTVDVSNATQASEETYPSISRISFTCSAPGSSTFLDYIHGGIESVTINGTEYAGAELSDIVDGARIHLHDLQATNEVVVTGQSVYSTSGEGLHRFVDPTDELTYLYTQYEPADARRVFANFEQPDLKAEFTFHVRAPKEWHVASNEAIVSVDEHDDGTSTRHFAPTKRMSTYITTILAGPYFEVRDEWRGTVNGGEELVIPLNATVRQSLARHLDHEEIFTVTKQGLDYYHQKFTFPYPWGKYDSAFVPEYNLGAMENPGLVTFTEQYIFESHATEAQHEGRAGTILHEMAHMWFGDLTTMTWWDDLWLKESFADYLGTLATDRATDFETAWISFANRRKGWAYVQDQFPTTHPIVADITDLEAADQNFDGITYAKGASVLKQLAAFVGEDAFFDAANTYFEKHAFGNTSLQDFLDALATASGRDMNAWTEAWLKTSGPSTLGIELEVEGEGAGAVVSRAVLKQHGTDPATGKDIARPHVIKVGLFSPQPSHGGMLELTETLDVRLEGSEIELPELVGKPRPALILPNHEDLTYALLELDEASQAAFIENGVDDGLARATIWASLWNQVRSGRLDPVMFVRTVARHGAMVPEAGILSGITLNATTALENYVAADRVGEVAALFNDAAWELTQRTSGDIRRIWARTFARSAKAVPEATEELVHRLELMVSTDQDFAPDERADSELRWLALITLSVHGAADVQDFEQEIAREDSAKARVNRTHAVAALPDPRSKTSAWTQAMSGVDGSGAKLSNDHLSAVAAGFSEGSWTLRAPFYASFWSRLEEVWDTMTQSNATRVIEGLFPQGVEGDREPLEAAGAWLDEHQDAPQALRRIIIEEKDALERALKGQQFSEA</sequence>
<evidence type="ECO:0000256" key="2">
    <source>
        <dbReference type="ARBA" id="ARBA00001947"/>
    </source>
</evidence>
<dbReference type="InterPro" id="IPR045357">
    <property type="entry name" value="Aminopeptidase_N-like_N"/>
</dbReference>
<accession>A0A7W8YA95</accession>
<keyword evidence="18" id="KW-1185">Reference proteome</keyword>
<dbReference type="GO" id="GO:0016020">
    <property type="term" value="C:membrane"/>
    <property type="evidence" value="ECO:0007669"/>
    <property type="project" value="TreeGrafter"/>
</dbReference>
<dbReference type="NCBIfam" id="TIGR02412">
    <property type="entry name" value="pepN_strep_liv"/>
    <property type="match status" value="1"/>
</dbReference>
<evidence type="ECO:0000256" key="7">
    <source>
        <dbReference type="ARBA" id="ARBA00022670"/>
    </source>
</evidence>
<keyword evidence="10" id="KW-0862">Zinc</keyword>
<evidence type="ECO:0000259" key="15">
    <source>
        <dbReference type="Pfam" id="PF11838"/>
    </source>
</evidence>
<proteinExistence type="inferred from homology"/>
<dbReference type="SUPFAM" id="SSF55486">
    <property type="entry name" value="Metalloproteases ('zincins'), catalytic domain"/>
    <property type="match status" value="1"/>
</dbReference>
<dbReference type="GO" id="GO:0005737">
    <property type="term" value="C:cytoplasm"/>
    <property type="evidence" value="ECO:0007669"/>
    <property type="project" value="TreeGrafter"/>
</dbReference>
<evidence type="ECO:0000256" key="11">
    <source>
        <dbReference type="ARBA" id="ARBA00023049"/>
    </source>
</evidence>
<dbReference type="GO" id="GO:0043171">
    <property type="term" value="P:peptide catabolic process"/>
    <property type="evidence" value="ECO:0007669"/>
    <property type="project" value="TreeGrafter"/>
</dbReference>
<evidence type="ECO:0000256" key="12">
    <source>
        <dbReference type="ARBA" id="ARBA00029811"/>
    </source>
</evidence>
<dbReference type="SUPFAM" id="SSF63737">
    <property type="entry name" value="Leukotriene A4 hydrolase N-terminal domain"/>
    <property type="match status" value="1"/>
</dbReference>
<dbReference type="InterPro" id="IPR014782">
    <property type="entry name" value="Peptidase_M1_dom"/>
</dbReference>
<dbReference type="RefSeq" id="WP_183641005.1">
    <property type="nucleotide sequence ID" value="NZ_JACHBL010000001.1"/>
</dbReference>
<evidence type="ECO:0000256" key="3">
    <source>
        <dbReference type="ARBA" id="ARBA00010136"/>
    </source>
</evidence>
<dbReference type="InterPro" id="IPR042097">
    <property type="entry name" value="Aminopeptidase_N-like_N_sf"/>
</dbReference>
<keyword evidence="9 17" id="KW-0378">Hydrolase</keyword>
<dbReference type="Pfam" id="PF01433">
    <property type="entry name" value="Peptidase_M1"/>
    <property type="match status" value="1"/>
</dbReference>
<evidence type="ECO:0000256" key="6">
    <source>
        <dbReference type="ARBA" id="ARBA00022438"/>
    </source>
</evidence>
<comment type="cofactor">
    <cofactor evidence="2">
        <name>Zn(2+)</name>
        <dbReference type="ChEBI" id="CHEBI:29105"/>
    </cofactor>
</comment>
<evidence type="ECO:0000259" key="14">
    <source>
        <dbReference type="Pfam" id="PF01433"/>
    </source>
</evidence>
<dbReference type="EMBL" id="JACHBL010000001">
    <property type="protein sequence ID" value="MBB5597819.1"/>
    <property type="molecule type" value="Genomic_DNA"/>
</dbReference>
<keyword evidence="7" id="KW-0645">Protease</keyword>
<dbReference type="CDD" id="cd09602">
    <property type="entry name" value="M1_APN"/>
    <property type="match status" value="1"/>
</dbReference>
<dbReference type="FunFam" id="2.60.40.1730:FF:000010">
    <property type="entry name" value="Putative aminopeptidase N"/>
    <property type="match status" value="1"/>
</dbReference>
<feature type="domain" description="Peptidase M1 membrane alanine aminopeptidase" evidence="14">
    <location>
        <begin position="246"/>
        <end position="457"/>
    </location>
</feature>
<name>A0A7W8YA95_9MICC</name>
<evidence type="ECO:0000256" key="9">
    <source>
        <dbReference type="ARBA" id="ARBA00022801"/>
    </source>
</evidence>
<comment type="caution">
    <text evidence="17">The sequence shown here is derived from an EMBL/GenBank/DDBJ whole genome shotgun (WGS) entry which is preliminary data.</text>
</comment>
<protein>
    <recommendedName>
        <fullName evidence="5">Aminopeptidase N</fullName>
        <ecNumber evidence="4">3.4.11.2</ecNumber>
    </recommendedName>
    <alternativeName>
        <fullName evidence="12">Alanine aminopeptidase</fullName>
    </alternativeName>
    <alternativeName>
        <fullName evidence="13">Lysyl aminopeptidase</fullName>
    </alternativeName>
</protein>
<dbReference type="EC" id="3.4.11.2" evidence="4"/>
<gene>
    <name evidence="17" type="ORF">BKA12_000899</name>
</gene>
<dbReference type="Gene3D" id="2.60.40.1730">
    <property type="entry name" value="tricorn interacting facor f3 domain"/>
    <property type="match status" value="1"/>
</dbReference>
<dbReference type="GO" id="GO:0070006">
    <property type="term" value="F:metalloaminopeptidase activity"/>
    <property type="evidence" value="ECO:0007669"/>
    <property type="project" value="TreeGrafter"/>
</dbReference>
<feature type="domain" description="ERAP1-like C-terminal" evidence="15">
    <location>
        <begin position="548"/>
        <end position="865"/>
    </location>
</feature>
<evidence type="ECO:0000256" key="10">
    <source>
        <dbReference type="ARBA" id="ARBA00022833"/>
    </source>
</evidence>
<dbReference type="Gene3D" id="1.10.390.10">
    <property type="entry name" value="Neutral Protease Domain 2"/>
    <property type="match status" value="1"/>
</dbReference>
<organism evidence="17 18">
    <name type="scientific">Neomicrococcus lactis</name>
    <dbReference type="NCBI Taxonomy" id="732241"/>
    <lineage>
        <taxon>Bacteria</taxon>
        <taxon>Bacillati</taxon>
        <taxon>Actinomycetota</taxon>
        <taxon>Actinomycetes</taxon>
        <taxon>Micrococcales</taxon>
        <taxon>Micrococcaceae</taxon>
        <taxon>Neomicrococcus</taxon>
    </lineage>
</organism>
<evidence type="ECO:0000313" key="17">
    <source>
        <dbReference type="EMBL" id="MBB5597819.1"/>
    </source>
</evidence>
<evidence type="ECO:0000259" key="16">
    <source>
        <dbReference type="Pfam" id="PF17900"/>
    </source>
</evidence>